<comment type="caution">
    <text evidence="3">The sequence shown here is derived from an EMBL/GenBank/DDBJ whole genome shotgun (WGS) entry which is preliminary data.</text>
</comment>
<dbReference type="Gene3D" id="1.10.3970.10">
    <property type="entry name" value="BSD domain"/>
    <property type="match status" value="1"/>
</dbReference>
<evidence type="ECO:0000313" key="4">
    <source>
        <dbReference type="Proteomes" id="UP000321393"/>
    </source>
</evidence>
<dbReference type="InterPro" id="IPR035925">
    <property type="entry name" value="BSD_dom_sf"/>
</dbReference>
<dbReference type="SMART" id="SM00751">
    <property type="entry name" value="BSD"/>
    <property type="match status" value="1"/>
</dbReference>
<evidence type="ECO:0000313" key="3">
    <source>
        <dbReference type="EMBL" id="KAA0058019.1"/>
    </source>
</evidence>
<dbReference type="Proteomes" id="UP000321393">
    <property type="component" value="Unassembled WGS sequence"/>
</dbReference>
<dbReference type="EMBL" id="SSTE01006842">
    <property type="protein sequence ID" value="KAA0058019.1"/>
    <property type="molecule type" value="Genomic_DNA"/>
</dbReference>
<feature type="domain" description="BSD" evidence="2">
    <location>
        <begin position="142"/>
        <end position="194"/>
    </location>
</feature>
<dbReference type="PANTHER" id="PTHR31923:SF1">
    <property type="entry name" value="BSD DOMAIN-CONTAINING PROTEIN"/>
    <property type="match status" value="1"/>
</dbReference>
<protein>
    <submittedName>
        <fullName evidence="3">BSD domain-containing protein, putative isoform 2</fullName>
    </submittedName>
</protein>
<name>A0A5A7UWY1_CUCMM</name>
<dbReference type="PANTHER" id="PTHR31923">
    <property type="entry name" value="BSD DOMAIN-CONTAINING PROTEIN"/>
    <property type="match status" value="1"/>
</dbReference>
<dbReference type="Pfam" id="PF03909">
    <property type="entry name" value="BSD"/>
    <property type="match status" value="1"/>
</dbReference>
<sequence>MDFWNKARSFAEEAAKRSQELTLEAARRSQELTIGSSRLSDIVSETAKRSKEFATEASKRADQIKAEAVKRADLIKHLVERTPPSGVLEKKASDEETREEDLQRFGINEELRDFVKGITMSTFRDFPLEDDSEMSNVPTVSNISQDLTEWQAKHASLVLSTVKEISKLRYELCPRIMKERKFWRIYFLLVNRHIAPYEKKYVEGVVLKSDKPVEDGMMEPVKAEITSTSQEKKTAPTSSSSDQDLDVFLLGDLGDSDEGPDDGDDDGFDDDFDKMVDTSELLLRFRPCFCVNNWGGVNHLSM</sequence>
<feature type="region of interest" description="Disordered" evidence="1">
    <location>
        <begin position="224"/>
        <end position="243"/>
    </location>
</feature>
<accession>A0A5A7UWY1</accession>
<feature type="compositionally biased region" description="Polar residues" evidence="1">
    <location>
        <begin position="225"/>
        <end position="241"/>
    </location>
</feature>
<dbReference type="AlphaFoldDB" id="A0A5A7UWY1"/>
<reference evidence="3 4" key="1">
    <citation type="submission" date="2019-08" db="EMBL/GenBank/DDBJ databases">
        <title>Draft genome sequences of two oriental melons (Cucumis melo L. var makuwa).</title>
        <authorList>
            <person name="Kwon S.-Y."/>
        </authorList>
    </citation>
    <scope>NUCLEOTIDE SEQUENCE [LARGE SCALE GENOMIC DNA]</scope>
    <source>
        <strain evidence="4">cv. SW 3</strain>
        <tissue evidence="3">Leaf</tissue>
    </source>
</reference>
<dbReference type="SUPFAM" id="SSF140383">
    <property type="entry name" value="BSD domain-like"/>
    <property type="match status" value="1"/>
</dbReference>
<dbReference type="OrthoDB" id="47923at2759"/>
<dbReference type="PROSITE" id="PS50858">
    <property type="entry name" value="BSD"/>
    <property type="match status" value="1"/>
</dbReference>
<proteinExistence type="predicted"/>
<evidence type="ECO:0000256" key="1">
    <source>
        <dbReference type="SAM" id="MobiDB-lite"/>
    </source>
</evidence>
<evidence type="ECO:0000259" key="2">
    <source>
        <dbReference type="PROSITE" id="PS50858"/>
    </source>
</evidence>
<dbReference type="InterPro" id="IPR005607">
    <property type="entry name" value="BSD_dom"/>
</dbReference>
<gene>
    <name evidence="3" type="ORF">E6C27_scaffold274G003240</name>
</gene>
<organism evidence="3 4">
    <name type="scientific">Cucumis melo var. makuwa</name>
    <name type="common">Oriental melon</name>
    <dbReference type="NCBI Taxonomy" id="1194695"/>
    <lineage>
        <taxon>Eukaryota</taxon>
        <taxon>Viridiplantae</taxon>
        <taxon>Streptophyta</taxon>
        <taxon>Embryophyta</taxon>
        <taxon>Tracheophyta</taxon>
        <taxon>Spermatophyta</taxon>
        <taxon>Magnoliopsida</taxon>
        <taxon>eudicotyledons</taxon>
        <taxon>Gunneridae</taxon>
        <taxon>Pentapetalae</taxon>
        <taxon>rosids</taxon>
        <taxon>fabids</taxon>
        <taxon>Cucurbitales</taxon>
        <taxon>Cucurbitaceae</taxon>
        <taxon>Benincaseae</taxon>
        <taxon>Cucumis</taxon>
    </lineage>
</organism>